<gene>
    <name evidence="7" type="ORF">SAMN05192533_11395</name>
</gene>
<dbReference type="GO" id="GO:0046872">
    <property type="term" value="F:metal ion binding"/>
    <property type="evidence" value="ECO:0007669"/>
    <property type="project" value="UniProtKB-KW"/>
</dbReference>
<dbReference type="InterPro" id="IPR009056">
    <property type="entry name" value="Cyt_c-like_dom"/>
</dbReference>
<proteinExistence type="predicted"/>
<keyword evidence="8" id="KW-1185">Reference proteome</keyword>
<dbReference type="PROSITE" id="PS51007">
    <property type="entry name" value="CYTC"/>
    <property type="match status" value="1"/>
</dbReference>
<reference evidence="8" key="1">
    <citation type="submission" date="2016-10" db="EMBL/GenBank/DDBJ databases">
        <authorList>
            <person name="Varghese N."/>
            <person name="Submissions S."/>
        </authorList>
    </citation>
    <scope>NUCLEOTIDE SEQUENCE [LARGE SCALE GENOMIC DNA]</scope>
    <source>
        <strain evidence="8">B48,IBRC-M 10115,DSM 25386,CECT 8001</strain>
    </source>
</reference>
<dbReference type="GO" id="GO:0009055">
    <property type="term" value="F:electron transfer activity"/>
    <property type="evidence" value="ECO:0007669"/>
    <property type="project" value="InterPro"/>
</dbReference>
<feature type="region of interest" description="Disordered" evidence="5">
    <location>
        <begin position="30"/>
        <end position="67"/>
    </location>
</feature>
<dbReference type="Gene3D" id="1.10.760.10">
    <property type="entry name" value="Cytochrome c-like domain"/>
    <property type="match status" value="1"/>
</dbReference>
<evidence type="ECO:0000259" key="6">
    <source>
        <dbReference type="PROSITE" id="PS51007"/>
    </source>
</evidence>
<dbReference type="OrthoDB" id="2680585at2"/>
<protein>
    <recommendedName>
        <fullName evidence="6">Cytochrome c domain-containing protein</fullName>
    </recommendedName>
</protein>
<dbReference type="RefSeq" id="WP_090748549.1">
    <property type="nucleotide sequence ID" value="NZ_FOBW01000013.1"/>
</dbReference>
<dbReference type="EMBL" id="FOBW01000013">
    <property type="protein sequence ID" value="SEN45266.1"/>
    <property type="molecule type" value="Genomic_DNA"/>
</dbReference>
<accession>A0A1H8GMN1</accession>
<evidence type="ECO:0000256" key="5">
    <source>
        <dbReference type="SAM" id="MobiDB-lite"/>
    </source>
</evidence>
<dbReference type="InterPro" id="IPR036909">
    <property type="entry name" value="Cyt_c-like_dom_sf"/>
</dbReference>
<dbReference type="STRING" id="930146.SAMN05192533_11395"/>
<evidence type="ECO:0000256" key="3">
    <source>
        <dbReference type="ARBA" id="ARBA00023004"/>
    </source>
</evidence>
<evidence type="ECO:0000313" key="8">
    <source>
        <dbReference type="Proteomes" id="UP000198553"/>
    </source>
</evidence>
<dbReference type="GO" id="GO:0020037">
    <property type="term" value="F:heme binding"/>
    <property type="evidence" value="ECO:0007669"/>
    <property type="project" value="InterPro"/>
</dbReference>
<evidence type="ECO:0000256" key="4">
    <source>
        <dbReference type="PROSITE-ProRule" id="PRU00433"/>
    </source>
</evidence>
<sequence length="150" mass="15630">MPNSVASFIICTILGFGIGFAGFELANKNDEASTETPTETATNTNTPTDDHEPEETEQPAPETVSASSEILNAKGCLSCHAVSSLDLDGGATGPDLSQAFTGVEDKHGKPLDEFLKEPTSAVMSSVISGSPLSDDEVQQIVDALQEASEK</sequence>
<name>A0A1H8GMN1_9BACI</name>
<organism evidence="7 8">
    <name type="scientific">Mesobacillus persicus</name>
    <dbReference type="NCBI Taxonomy" id="930146"/>
    <lineage>
        <taxon>Bacteria</taxon>
        <taxon>Bacillati</taxon>
        <taxon>Bacillota</taxon>
        <taxon>Bacilli</taxon>
        <taxon>Bacillales</taxon>
        <taxon>Bacillaceae</taxon>
        <taxon>Mesobacillus</taxon>
    </lineage>
</organism>
<dbReference type="AlphaFoldDB" id="A0A1H8GMN1"/>
<dbReference type="Proteomes" id="UP000198553">
    <property type="component" value="Unassembled WGS sequence"/>
</dbReference>
<keyword evidence="2 4" id="KW-0479">Metal-binding</keyword>
<evidence type="ECO:0000256" key="2">
    <source>
        <dbReference type="ARBA" id="ARBA00022723"/>
    </source>
</evidence>
<dbReference type="SUPFAM" id="SSF46626">
    <property type="entry name" value="Cytochrome c"/>
    <property type="match status" value="1"/>
</dbReference>
<keyword evidence="3 4" id="KW-0408">Iron</keyword>
<keyword evidence="1 4" id="KW-0349">Heme</keyword>
<evidence type="ECO:0000313" key="7">
    <source>
        <dbReference type="EMBL" id="SEN45266.1"/>
    </source>
</evidence>
<feature type="domain" description="Cytochrome c" evidence="6">
    <location>
        <begin position="62"/>
        <end position="148"/>
    </location>
</feature>
<feature type="compositionally biased region" description="Low complexity" evidence="5">
    <location>
        <begin position="34"/>
        <end position="47"/>
    </location>
</feature>
<evidence type="ECO:0000256" key="1">
    <source>
        <dbReference type="ARBA" id="ARBA00022617"/>
    </source>
</evidence>